<evidence type="ECO:0000313" key="1">
    <source>
        <dbReference type="EMBL" id="CAG8645398.1"/>
    </source>
</evidence>
<feature type="non-terminal residue" evidence="1">
    <location>
        <position position="189"/>
    </location>
</feature>
<gene>
    <name evidence="1" type="ORF">SCALOS_LOCUS8472</name>
</gene>
<name>A0ACA9NC04_9GLOM</name>
<dbReference type="EMBL" id="CAJVPM010022515">
    <property type="protein sequence ID" value="CAG8645398.1"/>
    <property type="molecule type" value="Genomic_DNA"/>
</dbReference>
<comment type="caution">
    <text evidence="1">The sequence shown here is derived from an EMBL/GenBank/DDBJ whole genome shotgun (WGS) entry which is preliminary data.</text>
</comment>
<accession>A0ACA9NC04</accession>
<evidence type="ECO:0000313" key="2">
    <source>
        <dbReference type="Proteomes" id="UP000789860"/>
    </source>
</evidence>
<proteinExistence type="predicted"/>
<reference evidence="1" key="1">
    <citation type="submission" date="2021-06" db="EMBL/GenBank/DDBJ databases">
        <authorList>
            <person name="Kallberg Y."/>
            <person name="Tangrot J."/>
            <person name="Rosling A."/>
        </authorList>
    </citation>
    <scope>NUCLEOTIDE SEQUENCE</scope>
    <source>
        <strain evidence="1">AU212A</strain>
    </source>
</reference>
<keyword evidence="2" id="KW-1185">Reference proteome</keyword>
<sequence length="189" mass="20840">SQQITLWGKFGREIAEYNIGQYIVLEGLHIWKKNNGQLDITGDASTGAMIYNVSMAKGLLAISTLHSRSLSLSTIIKHQHIYQFICRCLIIGWETNDNSLDINWRLDDGTGVIWAKAVGTVSQDILHSSGIETLTDSLIKTKLNKENLGVNLIGKMLWCCISILASGKYQINTVLADYSDGSHSIAQAD</sequence>
<protein>
    <submittedName>
        <fullName evidence="1">8417_t:CDS:1</fullName>
    </submittedName>
</protein>
<dbReference type="Proteomes" id="UP000789860">
    <property type="component" value="Unassembled WGS sequence"/>
</dbReference>
<organism evidence="1 2">
    <name type="scientific">Scutellospora calospora</name>
    <dbReference type="NCBI Taxonomy" id="85575"/>
    <lineage>
        <taxon>Eukaryota</taxon>
        <taxon>Fungi</taxon>
        <taxon>Fungi incertae sedis</taxon>
        <taxon>Mucoromycota</taxon>
        <taxon>Glomeromycotina</taxon>
        <taxon>Glomeromycetes</taxon>
        <taxon>Diversisporales</taxon>
        <taxon>Gigasporaceae</taxon>
        <taxon>Scutellospora</taxon>
    </lineage>
</organism>
<feature type="non-terminal residue" evidence="1">
    <location>
        <position position="1"/>
    </location>
</feature>